<dbReference type="Gene3D" id="2.10.109.10">
    <property type="entry name" value="Umud Fragment, subunit A"/>
    <property type="match status" value="1"/>
</dbReference>
<name>A0ABS7EYD7_9PROT</name>
<dbReference type="InterPro" id="IPR015927">
    <property type="entry name" value="Peptidase_S24_S26A/B/C"/>
</dbReference>
<gene>
    <name evidence="2" type="ORF">K1J50_02270</name>
</gene>
<dbReference type="SUPFAM" id="SSF51306">
    <property type="entry name" value="LexA/Signal peptidase"/>
    <property type="match status" value="1"/>
</dbReference>
<dbReference type="Proteomes" id="UP001519924">
    <property type="component" value="Unassembled WGS sequence"/>
</dbReference>
<dbReference type="InterPro" id="IPR036286">
    <property type="entry name" value="LexA/Signal_pep-like_sf"/>
</dbReference>
<evidence type="ECO:0000313" key="2">
    <source>
        <dbReference type="EMBL" id="MBW8268304.1"/>
    </source>
</evidence>
<dbReference type="Gene3D" id="1.10.260.40">
    <property type="entry name" value="lambda repressor-like DNA-binding domains"/>
    <property type="match status" value="1"/>
</dbReference>
<accession>A0ABS7EYD7</accession>
<comment type="caution">
    <text evidence="2">The sequence shown here is derived from an EMBL/GenBank/DDBJ whole genome shotgun (WGS) entry which is preliminary data.</text>
</comment>
<dbReference type="RefSeq" id="WP_220115811.1">
    <property type="nucleotide sequence ID" value="NZ_JAHZUY010000003.1"/>
</dbReference>
<protein>
    <recommendedName>
        <fullName evidence="1">Peptidase S24/S26A/S26B/S26C domain-containing protein</fullName>
    </recommendedName>
</protein>
<sequence length="219" mass="23238">MGEIVRLRAPGGRHVSDDAETVRRLQAWMRRAMANHHPPLSAEAWANKAGVAGTSITRFLKHGYPVPKTSTLAKLAAAIGLQPPDLVLSADARPFIDIPVIVPALFRSGGLERAVRSSVEVTRAPAKFAGCVAVRITTGTGILAGILPGDLVVVDPGTEMEPGDLVVVALDTGDAAVYRVQEPWLVPATVEQVPPLRIGEAHVIGVAVQVQRELPRQGR</sequence>
<keyword evidence="3" id="KW-1185">Reference proteome</keyword>
<evidence type="ECO:0000259" key="1">
    <source>
        <dbReference type="Pfam" id="PF00717"/>
    </source>
</evidence>
<dbReference type="EMBL" id="JAHZUY010000003">
    <property type="protein sequence ID" value="MBW8268304.1"/>
    <property type="molecule type" value="Genomic_DNA"/>
</dbReference>
<reference evidence="2 3" key="1">
    <citation type="submission" date="2021-08" db="EMBL/GenBank/DDBJ databases">
        <title>Caldovatus sediminis gen. nov., sp. nov., a moderately thermophilic bacterium isolated from a hot spring.</title>
        <authorList>
            <person name="Hu C.-J."/>
            <person name="Li W.-J."/>
            <person name="Xian W.-D."/>
        </authorList>
    </citation>
    <scope>NUCLEOTIDE SEQUENCE [LARGE SCALE GENOMIC DNA]</scope>
    <source>
        <strain evidence="2 3">SYSU G05006</strain>
    </source>
</reference>
<organism evidence="2 3">
    <name type="scientific">Caldovatus aquaticus</name>
    <dbReference type="NCBI Taxonomy" id="2865671"/>
    <lineage>
        <taxon>Bacteria</taxon>
        <taxon>Pseudomonadati</taxon>
        <taxon>Pseudomonadota</taxon>
        <taxon>Alphaproteobacteria</taxon>
        <taxon>Acetobacterales</taxon>
        <taxon>Roseomonadaceae</taxon>
        <taxon>Caldovatus</taxon>
    </lineage>
</organism>
<dbReference type="Pfam" id="PF00717">
    <property type="entry name" value="Peptidase_S24"/>
    <property type="match status" value="1"/>
</dbReference>
<feature type="domain" description="Peptidase S24/S26A/S26B/S26C" evidence="1">
    <location>
        <begin position="137"/>
        <end position="207"/>
    </location>
</feature>
<proteinExistence type="predicted"/>
<dbReference type="InterPro" id="IPR010982">
    <property type="entry name" value="Lambda_DNA-bd_dom_sf"/>
</dbReference>
<evidence type="ECO:0000313" key="3">
    <source>
        <dbReference type="Proteomes" id="UP001519924"/>
    </source>
</evidence>